<keyword evidence="8 10" id="KW-0443">Lipid metabolism</keyword>
<dbReference type="EMBL" id="JAODAN010000006">
    <property type="protein sequence ID" value="KAK1923635.1"/>
    <property type="molecule type" value="Genomic_DNA"/>
</dbReference>
<keyword evidence="12" id="KW-1185">Reference proteome</keyword>
<comment type="subcellular location">
    <subcellularLocation>
        <location evidence="1 10">Endoplasmic reticulum membrane</location>
        <topology evidence="1 10">Multi-pass membrane protein</topology>
    </subcellularLocation>
    <subcellularLocation>
        <location evidence="10">Golgi apparatus membrane</location>
        <topology evidence="10">Multi-pass membrane protein</topology>
    </subcellularLocation>
</comment>
<comment type="function">
    <text evidence="10">Mediator of sterol homeostasis involved in sterol uptake, trafficking and distribution into membranes.</text>
</comment>
<dbReference type="PANTHER" id="PTHR14467:SF0">
    <property type="entry name" value="PROTEIN ARV1"/>
    <property type="match status" value="1"/>
</dbReference>
<evidence type="ECO:0000256" key="5">
    <source>
        <dbReference type="ARBA" id="ARBA00022824"/>
    </source>
</evidence>
<keyword evidence="3 10" id="KW-0813">Transport</keyword>
<keyword evidence="9" id="KW-0472">Membrane</keyword>
<evidence type="ECO:0000256" key="2">
    <source>
        <dbReference type="ARBA" id="ARBA00009187"/>
    </source>
</evidence>
<evidence type="ECO:0000256" key="3">
    <source>
        <dbReference type="ARBA" id="ARBA00022448"/>
    </source>
</evidence>
<dbReference type="GO" id="GO:0097036">
    <property type="term" value="P:regulation of plasma membrane sterol distribution"/>
    <property type="evidence" value="ECO:0007669"/>
    <property type="project" value="UniProtKB-UniRule"/>
</dbReference>
<comment type="caution">
    <text evidence="11">The sequence shown here is derived from an EMBL/GenBank/DDBJ whole genome shotgun (WGS) entry which is preliminary data.</text>
</comment>
<accession>A0AAD9FLF5</accession>
<name>A0AAD9FLF5_PAPLA</name>
<protein>
    <recommendedName>
        <fullName evidence="10">Protein ARV</fullName>
    </recommendedName>
</protein>
<evidence type="ECO:0000256" key="1">
    <source>
        <dbReference type="ARBA" id="ARBA00004477"/>
    </source>
</evidence>
<keyword evidence="10" id="KW-0333">Golgi apparatus</keyword>
<dbReference type="GO" id="GO:0016125">
    <property type="term" value="P:sterol metabolic process"/>
    <property type="evidence" value="ECO:0007669"/>
    <property type="project" value="UniProtKB-UniRule"/>
</dbReference>
<evidence type="ECO:0000256" key="8">
    <source>
        <dbReference type="ARBA" id="ARBA00023098"/>
    </source>
</evidence>
<proteinExistence type="inferred from homology"/>
<dbReference type="GO" id="GO:0032541">
    <property type="term" value="C:cortical endoplasmic reticulum"/>
    <property type="evidence" value="ECO:0007669"/>
    <property type="project" value="TreeGrafter"/>
</dbReference>
<gene>
    <name evidence="11" type="ORF">DB88DRAFT_491911</name>
</gene>
<keyword evidence="7 10" id="KW-0445">Lipid transport</keyword>
<evidence type="ECO:0000256" key="7">
    <source>
        <dbReference type="ARBA" id="ARBA00023055"/>
    </source>
</evidence>
<keyword evidence="5 10" id="KW-0256">Endoplasmic reticulum</keyword>
<sequence length="297" mass="33046">MPICVHCAYPAKHLYTTYKTKSNIRLGVCPRCDRFLDPLIEHDPLILLLDLILLKPRVFLHLLFNRGTDPLDATAPPSPSAEEMSKDRRKTRIQEDVMILFGMVVLAETVSRVIPLDSSTFSSCLKIMCAVVCETAAQHTVTLGCALLVLRWRGWYPPRGSLQGVTDGRRVDFIPWLIPLTLLYTSLLPLLLQLFLSIWHSPPDPAFTPPAWDTFVDSLPFDISQHPYIRQIAMELADVWSKADRLWLGTRLLGGMSAGFGLRVLLPTRPCETTAIVLAGWAAAAFAARAMEGVLGA</sequence>
<evidence type="ECO:0000256" key="6">
    <source>
        <dbReference type="ARBA" id="ARBA00022989"/>
    </source>
</evidence>
<organism evidence="11 12">
    <name type="scientific">Papiliotrema laurentii</name>
    <name type="common">Cryptococcus laurentii</name>
    <dbReference type="NCBI Taxonomy" id="5418"/>
    <lineage>
        <taxon>Eukaryota</taxon>
        <taxon>Fungi</taxon>
        <taxon>Dikarya</taxon>
        <taxon>Basidiomycota</taxon>
        <taxon>Agaricomycotina</taxon>
        <taxon>Tremellomycetes</taxon>
        <taxon>Tremellales</taxon>
        <taxon>Rhynchogastremaceae</taxon>
        <taxon>Papiliotrema</taxon>
    </lineage>
</organism>
<dbReference type="GO" id="GO:0032366">
    <property type="term" value="P:intracellular sterol transport"/>
    <property type="evidence" value="ECO:0007669"/>
    <property type="project" value="UniProtKB-UniRule"/>
</dbReference>
<evidence type="ECO:0000313" key="11">
    <source>
        <dbReference type="EMBL" id="KAK1923635.1"/>
    </source>
</evidence>
<comment type="function">
    <text evidence="10">Regulates also the sphingolipid metabolism.</text>
</comment>
<reference evidence="11" key="1">
    <citation type="submission" date="2023-02" db="EMBL/GenBank/DDBJ databases">
        <title>Identification and recombinant expression of a fungal hydrolase from Papiliotrema laurentii that hydrolyzes apple cutin and clears colloidal polyester polyurethane.</title>
        <authorList>
            <consortium name="DOE Joint Genome Institute"/>
            <person name="Roman V.A."/>
            <person name="Bojanowski C."/>
            <person name="Crable B.R."/>
            <person name="Wagner D.N."/>
            <person name="Hung C.S."/>
            <person name="Nadeau L.J."/>
            <person name="Schratz L."/>
            <person name="Haridas S."/>
            <person name="Pangilinan J."/>
            <person name="Lipzen A."/>
            <person name="Na H."/>
            <person name="Yan M."/>
            <person name="Ng V."/>
            <person name="Grigoriev I.V."/>
            <person name="Spatafora J.W."/>
            <person name="Barlow D."/>
            <person name="Biffinger J."/>
            <person name="Kelley-Loughnane N."/>
            <person name="Varaljay V.A."/>
            <person name="Crookes-Goodson W.J."/>
        </authorList>
    </citation>
    <scope>NUCLEOTIDE SEQUENCE</scope>
    <source>
        <strain evidence="11">5307AH</strain>
    </source>
</reference>
<dbReference type="PANTHER" id="PTHR14467">
    <property type="entry name" value="ARV1"/>
    <property type="match status" value="1"/>
</dbReference>
<keyword evidence="4" id="KW-0812">Transmembrane</keyword>
<evidence type="ECO:0000256" key="4">
    <source>
        <dbReference type="ARBA" id="ARBA00022692"/>
    </source>
</evidence>
<dbReference type="Proteomes" id="UP001182556">
    <property type="component" value="Unassembled WGS sequence"/>
</dbReference>
<dbReference type="GO" id="GO:0005789">
    <property type="term" value="C:endoplasmic reticulum membrane"/>
    <property type="evidence" value="ECO:0007669"/>
    <property type="project" value="UniProtKB-SubCell"/>
</dbReference>
<dbReference type="GO" id="GO:0000139">
    <property type="term" value="C:Golgi membrane"/>
    <property type="evidence" value="ECO:0007669"/>
    <property type="project" value="UniProtKB-SubCell"/>
</dbReference>
<comment type="similarity">
    <text evidence="2 10">Belongs to the ARV1 family.</text>
</comment>
<dbReference type="Pfam" id="PF04161">
    <property type="entry name" value="Arv1"/>
    <property type="match status" value="1"/>
</dbReference>
<evidence type="ECO:0000313" key="12">
    <source>
        <dbReference type="Proteomes" id="UP001182556"/>
    </source>
</evidence>
<dbReference type="InterPro" id="IPR007290">
    <property type="entry name" value="Arv1"/>
</dbReference>
<evidence type="ECO:0000256" key="9">
    <source>
        <dbReference type="ARBA" id="ARBA00023136"/>
    </source>
</evidence>
<evidence type="ECO:0000256" key="10">
    <source>
        <dbReference type="RuleBase" id="RU368065"/>
    </source>
</evidence>
<dbReference type="AlphaFoldDB" id="A0AAD9FLF5"/>
<dbReference type="GO" id="GO:0006665">
    <property type="term" value="P:sphingolipid metabolic process"/>
    <property type="evidence" value="ECO:0007669"/>
    <property type="project" value="UniProtKB-UniRule"/>
</dbReference>
<keyword evidence="6" id="KW-1133">Transmembrane helix</keyword>
<keyword evidence="10" id="KW-0746">Sphingolipid metabolism</keyword>